<keyword evidence="3" id="KW-1185">Reference proteome</keyword>
<dbReference type="AlphaFoldDB" id="L8JMR1"/>
<dbReference type="EMBL" id="AMZN01000093">
    <property type="protein sequence ID" value="ELR68764.1"/>
    <property type="molecule type" value="Genomic_DNA"/>
</dbReference>
<sequence>MLSSKQPVTLKDFQNARTTPEVTSSYEIEQVSTSDPEFLQILDSGDTLLYEIIYQDNDDLILLRDAVIPAEFLVDSADYHYPVEIRLVPYLEQ</sequence>
<name>L8JMR1_9BACT</name>
<organism evidence="2 3">
    <name type="scientific">Fulvivirga imtechensis AK7</name>
    <dbReference type="NCBI Taxonomy" id="1237149"/>
    <lineage>
        <taxon>Bacteria</taxon>
        <taxon>Pseudomonadati</taxon>
        <taxon>Bacteroidota</taxon>
        <taxon>Cytophagia</taxon>
        <taxon>Cytophagales</taxon>
        <taxon>Fulvivirgaceae</taxon>
        <taxon>Fulvivirga</taxon>
    </lineage>
</organism>
<dbReference type="STRING" id="1237149.C900_05860"/>
<gene>
    <name evidence="2" type="ORF">C900_05860</name>
</gene>
<feature type="region of interest" description="Disordered" evidence="1">
    <location>
        <begin position="1"/>
        <end position="27"/>
    </location>
</feature>
<evidence type="ECO:0000313" key="2">
    <source>
        <dbReference type="EMBL" id="ELR68764.1"/>
    </source>
</evidence>
<reference evidence="2 3" key="1">
    <citation type="submission" date="2012-12" db="EMBL/GenBank/DDBJ databases">
        <title>Genome assembly of Fulvivirga imtechensis AK7.</title>
        <authorList>
            <person name="Nupur N."/>
            <person name="Khatri I."/>
            <person name="Kumar R."/>
            <person name="Subramanian S."/>
            <person name="Pinnaka A."/>
        </authorList>
    </citation>
    <scope>NUCLEOTIDE SEQUENCE [LARGE SCALE GENOMIC DNA]</scope>
    <source>
        <strain evidence="2 3">AK7</strain>
    </source>
</reference>
<comment type="caution">
    <text evidence="2">The sequence shown here is derived from an EMBL/GenBank/DDBJ whole genome shotgun (WGS) entry which is preliminary data.</text>
</comment>
<dbReference type="Proteomes" id="UP000011135">
    <property type="component" value="Unassembled WGS sequence"/>
</dbReference>
<evidence type="ECO:0000256" key="1">
    <source>
        <dbReference type="SAM" id="MobiDB-lite"/>
    </source>
</evidence>
<evidence type="ECO:0000313" key="3">
    <source>
        <dbReference type="Proteomes" id="UP000011135"/>
    </source>
</evidence>
<protein>
    <submittedName>
        <fullName evidence="2">Uncharacterized protein</fullName>
    </submittedName>
</protein>
<accession>L8JMR1</accession>
<proteinExistence type="predicted"/>
<feature type="compositionally biased region" description="Polar residues" evidence="1">
    <location>
        <begin position="15"/>
        <end position="27"/>
    </location>
</feature>